<keyword evidence="4 7" id="KW-0812">Transmembrane</keyword>
<keyword evidence="6 7" id="KW-0472">Membrane</keyword>
<dbReference type="GO" id="GO:0005886">
    <property type="term" value="C:plasma membrane"/>
    <property type="evidence" value="ECO:0007669"/>
    <property type="project" value="UniProtKB-SubCell"/>
</dbReference>
<dbReference type="Pfam" id="PF03916">
    <property type="entry name" value="NrfD"/>
    <property type="match status" value="1"/>
</dbReference>
<feature type="transmembrane region" description="Helical" evidence="7">
    <location>
        <begin position="263"/>
        <end position="284"/>
    </location>
</feature>
<keyword evidence="5 7" id="KW-1133">Transmembrane helix</keyword>
<name>A0A1W1VZN8_9FIRM</name>
<evidence type="ECO:0000256" key="4">
    <source>
        <dbReference type="ARBA" id="ARBA00022692"/>
    </source>
</evidence>
<evidence type="ECO:0000256" key="2">
    <source>
        <dbReference type="ARBA" id="ARBA00008929"/>
    </source>
</evidence>
<comment type="similarity">
    <text evidence="2">Belongs to the NrfD family.</text>
</comment>
<evidence type="ECO:0000256" key="6">
    <source>
        <dbReference type="ARBA" id="ARBA00023136"/>
    </source>
</evidence>
<comment type="subcellular location">
    <subcellularLocation>
        <location evidence="1">Cell membrane</location>
        <topology evidence="1">Multi-pass membrane protein</topology>
    </subcellularLocation>
</comment>
<gene>
    <name evidence="8" type="ORF">SAMN00808754_2520</name>
</gene>
<dbReference type="EMBL" id="LT838272">
    <property type="protein sequence ID" value="SMB98733.1"/>
    <property type="molecule type" value="Genomic_DNA"/>
</dbReference>
<feature type="transmembrane region" description="Helical" evidence="7">
    <location>
        <begin position="84"/>
        <end position="106"/>
    </location>
</feature>
<feature type="transmembrane region" description="Helical" evidence="7">
    <location>
        <begin position="186"/>
        <end position="208"/>
    </location>
</feature>
<sequence length="406" mass="44989">MKASASLSLAAKVLLGGFLLVGAIAIILRVAQGLRVTHLSSITPWGLWVILYIYFVGLSAGAFLLSSLVYVFGQHNLEKVGRRALFLAVLSMVVALTFILLDLGHIERFWLTLRFWNTTSILAWEVHFYMVYILLLLAELYLAMRKDLVQQREKRGLMGLIARLFTWNDDDLSEKSLERDRKLMRLLGIVGIPLAVIGVHGGTGTLFAVVKARPYWNTGLFPVIFILSALVSGTAFLLVIQILTGKKKNEPEDLEISQALAKFLAGFLLIDLGLEFYEFLIPLYSLRHEEMESLYTLFTGPLSFYFWVGQILLVFVLPLVLLYSSARHSSKALALAGVSVVLGIVAVRVNIVLPALLVPVLEGLPIGRYYPSLIEVLSSLGIISLGILLYIVGEYLLPLAPSDIKA</sequence>
<evidence type="ECO:0000256" key="5">
    <source>
        <dbReference type="ARBA" id="ARBA00022989"/>
    </source>
</evidence>
<dbReference type="Gene3D" id="1.20.1630.10">
    <property type="entry name" value="Formate dehydrogenase/DMSO reductase domain"/>
    <property type="match status" value="1"/>
</dbReference>
<dbReference type="RefSeq" id="WP_084666125.1">
    <property type="nucleotide sequence ID" value="NZ_LT838272.1"/>
</dbReference>
<evidence type="ECO:0000313" key="8">
    <source>
        <dbReference type="EMBL" id="SMB98733.1"/>
    </source>
</evidence>
<evidence type="ECO:0000256" key="1">
    <source>
        <dbReference type="ARBA" id="ARBA00004651"/>
    </source>
</evidence>
<dbReference type="AlphaFoldDB" id="A0A1W1VZN8"/>
<feature type="transmembrane region" description="Helical" evidence="7">
    <location>
        <begin position="377"/>
        <end position="397"/>
    </location>
</feature>
<dbReference type="STRING" id="698762.SAMN00808754_2520"/>
<feature type="transmembrane region" description="Helical" evidence="7">
    <location>
        <begin position="126"/>
        <end position="144"/>
    </location>
</feature>
<keyword evidence="3" id="KW-1003">Cell membrane</keyword>
<dbReference type="PANTHER" id="PTHR34856">
    <property type="entry name" value="PROTEIN NRFD"/>
    <property type="match status" value="1"/>
</dbReference>
<proteinExistence type="inferred from homology"/>
<dbReference type="InterPro" id="IPR005614">
    <property type="entry name" value="NrfD-like"/>
</dbReference>
<evidence type="ECO:0000256" key="7">
    <source>
        <dbReference type="SAM" id="Phobius"/>
    </source>
</evidence>
<dbReference type="InterPro" id="IPR052049">
    <property type="entry name" value="Electron_transfer_protein"/>
</dbReference>
<feature type="transmembrane region" description="Helical" evidence="7">
    <location>
        <begin position="335"/>
        <end position="357"/>
    </location>
</feature>
<feature type="transmembrane region" description="Helical" evidence="7">
    <location>
        <begin position="220"/>
        <end position="243"/>
    </location>
</feature>
<feature type="transmembrane region" description="Helical" evidence="7">
    <location>
        <begin position="304"/>
        <end position="323"/>
    </location>
</feature>
<dbReference type="PANTHER" id="PTHR34856:SF2">
    <property type="entry name" value="PROTEIN NRFD"/>
    <property type="match status" value="1"/>
</dbReference>
<dbReference type="OrthoDB" id="9768158at2"/>
<feature type="transmembrane region" description="Helical" evidence="7">
    <location>
        <begin position="49"/>
        <end position="72"/>
    </location>
</feature>
<accession>A0A1W1VZN8</accession>
<dbReference type="Proteomes" id="UP000192569">
    <property type="component" value="Chromosome I"/>
</dbReference>
<evidence type="ECO:0000256" key="3">
    <source>
        <dbReference type="ARBA" id="ARBA00022475"/>
    </source>
</evidence>
<organism evidence="8 9">
    <name type="scientific">Thermanaeromonas toyohensis ToBE</name>
    <dbReference type="NCBI Taxonomy" id="698762"/>
    <lineage>
        <taxon>Bacteria</taxon>
        <taxon>Bacillati</taxon>
        <taxon>Bacillota</taxon>
        <taxon>Clostridia</taxon>
        <taxon>Neomoorellales</taxon>
        <taxon>Neomoorellaceae</taxon>
        <taxon>Thermanaeromonas</taxon>
    </lineage>
</organism>
<reference evidence="8 9" key="1">
    <citation type="submission" date="2017-04" db="EMBL/GenBank/DDBJ databases">
        <authorList>
            <person name="Afonso C.L."/>
            <person name="Miller P.J."/>
            <person name="Scott M.A."/>
            <person name="Spackman E."/>
            <person name="Goraichik I."/>
            <person name="Dimitrov K.M."/>
            <person name="Suarez D.L."/>
            <person name="Swayne D.E."/>
        </authorList>
    </citation>
    <scope>NUCLEOTIDE SEQUENCE [LARGE SCALE GENOMIC DNA]</scope>
    <source>
        <strain evidence="8 9">ToBE</strain>
    </source>
</reference>
<evidence type="ECO:0000313" key="9">
    <source>
        <dbReference type="Proteomes" id="UP000192569"/>
    </source>
</evidence>
<keyword evidence="9" id="KW-1185">Reference proteome</keyword>
<protein>
    <submittedName>
        <fullName evidence="8">Prokaryotic molybdopterin-containing oxidoreductase family, membrane subunit</fullName>
    </submittedName>
</protein>